<sequence length="1549" mass="177270">MFRKLKDKIAEEVKQSPQRFEQISKGLQAAVSSASSTTSEVSGSENFFSITEDDTPQNSPQRANSSSVNTPVSQQTDNSLANTSGNSSVLSSVSLNNGTSPNNSATTSASMASSSGAGSAYQPRARRLSNSSMASDVSFRLPAYDSPAIYHLETDVDVSASETESVAGSVATNGPNQLDLVSKDKLFQAYKKALDRYQKYRERYTELARRYRELEKDNTKARAVLVETQDKALRRMSELREQCVLEQQAKAHLDSALRMEIDELQCVVKTLRSKLELVGENGNVSGGEKDLISLAGEEGANGNGVTPVRDTGPLEDRIRALESKLNDELRQKAVLSLEVSELKKREEEHTITIAENKMAIHSELEAKEAEVRKLKEQLGSLEKNMKQTLLEKDGLGKELSEVRKVAGRVKELESTLSTCNEQKNKLESKFIDFERTIMELEKDRQQLKATNLTLDYEKTELQKKASEVEGKLAAMVQDKEKLLTQVKELEQTAQALDRGAEIDGLKKGLQDATQRADASGERLATVEKLLQEKEQHLSTVESAQKALEEKVHQTEQRLAEREKEIEQLELQQQLEKDDKEISETRKKLQQTQEELAMLQSTRKELEEKVHQSEQRLLERVEEIERLQQHQVDKHEKELAESRSKLQQAQDELAASRKSQSLDQEKLVELTKALDAAKELHDRDRKSNEASLKEVFDRNGELSEQLEQFKGKLEKVNGKFKKLSEEKAGLRTANDELAQELKQCRAELKQLTAQKQTLSEEVRNLKIINENTESEALRSLQESMRASMVAAEDKLLETTRDLNHVLELKSEENRRLDEERQELAEKLESAHREKADLEAEGVNLRSKIDTVRGEKKDLEKTLEREIREKTELKAQVTNILQEIGRLEEQLTDVKEAHSKILEEKQTLEEKIERLQREHCEARAKLEKDTLGKLQGKLREQETKLQQVECENSQLAEKNCLLEESSRRTAEELRKLNVALKEAEDRLREQERQLRVEVERSERLAEQVKTVTDQLGQCTGDHAKLFNEKELLDHQHRSLQDAMEAKEKEKLCVLDTNKCLEEELAKVRTESEYLKGKHNELKALLESDKRRLMDQNDALQRQMEELAKEKQSLGRNATDLEKRLASYEEVKIENEYLNTFTKQLQGELQEAKGKLTAKDTELAAVRTKQSQTEAMLEERDQEITKLINEFVAKEKKQDAEQRQKLEELAERHRTETDGLRESVRDECERKFAEERRTLEDVARGKLDEQLKEAGAQKVQLEAEVGKLRTEIEERAAELERLRGELSTMQELRLENENYARDLDELKSELNGAIADKLRQVEDSELKQKSLREELRAEFEMVETEKARLVEENKALLERLDVVKAETEETVQRFEKEIEQLSQQQQSAVKESVATCEANANQRLPNESTEAQQAAYDELRNKKEELENKLKKIMHEVQDVSNRNLFLEQKCENYLILEQSNERLKLANDKLSRQLDETLVSMHHNEGIAANTEFEYLRNILFQYLSGSVTGNNSTLVKVIAAVLKFSPQQTQVVIEKEAHRRSLMGQINNLL</sequence>
<feature type="coiled-coil region" evidence="1">
    <location>
        <begin position="1189"/>
        <end position="1474"/>
    </location>
</feature>
<dbReference type="InterPro" id="IPR000237">
    <property type="entry name" value="GRIP_dom"/>
</dbReference>
<feature type="compositionally biased region" description="Basic and acidic residues" evidence="2">
    <location>
        <begin position="631"/>
        <end position="643"/>
    </location>
</feature>
<dbReference type="PANTHER" id="PTHR19327">
    <property type="entry name" value="GOLGIN"/>
    <property type="match status" value="1"/>
</dbReference>
<feature type="compositionally biased region" description="Low complexity" evidence="2">
    <location>
        <begin position="30"/>
        <end position="45"/>
    </location>
</feature>
<feature type="coiled-coil region" evidence="1">
    <location>
        <begin position="318"/>
        <end position="499"/>
    </location>
</feature>
<evidence type="ECO:0000256" key="2">
    <source>
        <dbReference type="SAM" id="MobiDB-lite"/>
    </source>
</evidence>
<feature type="compositionally biased region" description="Low complexity" evidence="2">
    <location>
        <begin position="82"/>
        <end position="120"/>
    </location>
</feature>
<dbReference type="GO" id="GO:0048193">
    <property type="term" value="P:Golgi vesicle transport"/>
    <property type="evidence" value="ECO:0007669"/>
    <property type="project" value="TreeGrafter"/>
</dbReference>
<dbReference type="Pfam" id="PF01465">
    <property type="entry name" value="GRIP"/>
    <property type="match status" value="1"/>
</dbReference>
<dbReference type="EnsemblMetazoa" id="ENSAATROPT007809">
    <property type="protein sequence ID" value="ENSAATROPP007010"/>
    <property type="gene ID" value="ENSAATROPG006366"/>
</dbReference>
<keyword evidence="1" id="KW-0175">Coiled coil</keyword>
<feature type="domain" description="GRIP" evidence="3">
    <location>
        <begin position="1484"/>
        <end position="1534"/>
    </location>
</feature>
<reference evidence="4" key="1">
    <citation type="submission" date="2024-04" db="UniProtKB">
        <authorList>
            <consortium name="EnsemblMetazoa"/>
        </authorList>
    </citation>
    <scope>IDENTIFICATION</scope>
    <source>
        <strain evidence="4">EBRO</strain>
    </source>
</reference>
<dbReference type="PROSITE" id="PS50913">
    <property type="entry name" value="GRIP"/>
    <property type="match status" value="1"/>
</dbReference>
<evidence type="ECO:0000256" key="1">
    <source>
        <dbReference type="SAM" id="Coils"/>
    </source>
</evidence>
<proteinExistence type="predicted"/>
<dbReference type="GO" id="GO:0005794">
    <property type="term" value="C:Golgi apparatus"/>
    <property type="evidence" value="ECO:0007669"/>
    <property type="project" value="TreeGrafter"/>
</dbReference>
<accession>A0AAG5D803</accession>
<feature type="region of interest" description="Disordered" evidence="2">
    <location>
        <begin position="631"/>
        <end position="660"/>
    </location>
</feature>
<feature type="coiled-coil region" evidence="1">
    <location>
        <begin position="698"/>
        <end position="774"/>
    </location>
</feature>
<feature type="coiled-coil region" evidence="1">
    <location>
        <begin position="801"/>
        <end position="1128"/>
    </location>
</feature>
<feature type="region of interest" description="Disordered" evidence="2">
    <location>
        <begin position="29"/>
        <end position="133"/>
    </location>
</feature>
<dbReference type="Gene3D" id="1.10.220.60">
    <property type="entry name" value="GRIP domain"/>
    <property type="match status" value="1"/>
</dbReference>
<evidence type="ECO:0000313" key="5">
    <source>
        <dbReference type="Proteomes" id="UP000075880"/>
    </source>
</evidence>
<dbReference type="SUPFAM" id="SSF57997">
    <property type="entry name" value="Tropomyosin"/>
    <property type="match status" value="1"/>
</dbReference>
<name>A0AAG5D803_ANOAO</name>
<keyword evidence="5" id="KW-1185">Reference proteome</keyword>
<organism evidence="4 5">
    <name type="scientific">Anopheles atroparvus</name>
    <name type="common">European mosquito</name>
    <dbReference type="NCBI Taxonomy" id="41427"/>
    <lineage>
        <taxon>Eukaryota</taxon>
        <taxon>Metazoa</taxon>
        <taxon>Ecdysozoa</taxon>
        <taxon>Arthropoda</taxon>
        <taxon>Hexapoda</taxon>
        <taxon>Insecta</taxon>
        <taxon>Pterygota</taxon>
        <taxon>Neoptera</taxon>
        <taxon>Endopterygota</taxon>
        <taxon>Diptera</taxon>
        <taxon>Nematocera</taxon>
        <taxon>Culicoidea</taxon>
        <taxon>Culicidae</taxon>
        <taxon>Anophelinae</taxon>
        <taxon>Anopheles</taxon>
    </lineage>
</organism>
<protein>
    <recommendedName>
        <fullName evidence="3">GRIP domain-containing protein</fullName>
    </recommendedName>
</protein>
<dbReference type="SMART" id="SM00755">
    <property type="entry name" value="Grip"/>
    <property type="match status" value="1"/>
</dbReference>
<dbReference type="PANTHER" id="PTHR19327:SF0">
    <property type="entry name" value="GOLGIN SUBFAMILY A MEMBER 4"/>
    <property type="match status" value="1"/>
</dbReference>
<dbReference type="Proteomes" id="UP000075880">
    <property type="component" value="Unassembled WGS sequence"/>
</dbReference>
<feature type="coiled-coil region" evidence="1">
    <location>
        <begin position="183"/>
        <end position="231"/>
    </location>
</feature>
<evidence type="ECO:0000259" key="3">
    <source>
        <dbReference type="PROSITE" id="PS50913"/>
    </source>
</evidence>
<feature type="compositionally biased region" description="Polar residues" evidence="2">
    <location>
        <begin position="56"/>
        <end position="81"/>
    </location>
</feature>
<dbReference type="SUPFAM" id="SSF101283">
    <property type="entry name" value="GRIP domain"/>
    <property type="match status" value="1"/>
</dbReference>
<evidence type="ECO:0000313" key="4">
    <source>
        <dbReference type="EnsemblMetazoa" id="ENSAATROPP007010"/>
    </source>
</evidence>
<dbReference type="GO" id="GO:0031267">
    <property type="term" value="F:small GTPase binding"/>
    <property type="evidence" value="ECO:0007669"/>
    <property type="project" value="TreeGrafter"/>
</dbReference>